<dbReference type="AlphaFoldDB" id="A0A9X1CKJ0"/>
<name>A0A9X1CKJ0_9BACI</name>
<dbReference type="EMBL" id="JAGGMB010000018">
    <property type="protein sequence ID" value="MBP2079603.1"/>
    <property type="molecule type" value="Genomic_DNA"/>
</dbReference>
<dbReference type="Proteomes" id="UP001138793">
    <property type="component" value="Unassembled WGS sequence"/>
</dbReference>
<accession>A0A9X1CKJ0</accession>
<evidence type="ECO:0000313" key="2">
    <source>
        <dbReference type="Proteomes" id="UP001138793"/>
    </source>
</evidence>
<dbReference type="RefSeq" id="WP_149472813.1">
    <property type="nucleotide sequence ID" value="NZ_JAGGMB010000018.1"/>
</dbReference>
<proteinExistence type="predicted"/>
<gene>
    <name evidence="1" type="ORF">J2Z64_003902</name>
</gene>
<comment type="caution">
    <text evidence="1">The sequence shown here is derived from an EMBL/GenBank/DDBJ whole genome shotgun (WGS) entry which is preliminary data.</text>
</comment>
<sequence>MGKLTKLVGVAGAVAGVTYLSKSEKVKGQFDKAIEKFNSSYMKNLGKPSNIDDAKMVDEGAMTSVQYYNEQQEKSQGES</sequence>
<keyword evidence="2" id="KW-1185">Reference proteome</keyword>
<evidence type="ECO:0000313" key="1">
    <source>
        <dbReference type="EMBL" id="MBP2079603.1"/>
    </source>
</evidence>
<reference evidence="1" key="1">
    <citation type="submission" date="2021-03" db="EMBL/GenBank/DDBJ databases">
        <title>Genomic Encyclopedia of Type Strains, Phase IV (KMG-IV): sequencing the most valuable type-strain genomes for metagenomic binning, comparative biology and taxonomic classification.</title>
        <authorList>
            <person name="Goeker M."/>
        </authorList>
    </citation>
    <scope>NUCLEOTIDE SEQUENCE</scope>
    <source>
        <strain evidence="1">DSM 107338</strain>
    </source>
</reference>
<organism evidence="1 2">
    <name type="scientific">Oceanobacillus polygoni</name>
    <dbReference type="NCBI Taxonomy" id="1235259"/>
    <lineage>
        <taxon>Bacteria</taxon>
        <taxon>Bacillati</taxon>
        <taxon>Bacillota</taxon>
        <taxon>Bacilli</taxon>
        <taxon>Bacillales</taxon>
        <taxon>Bacillaceae</taxon>
        <taxon>Oceanobacillus</taxon>
    </lineage>
</organism>
<dbReference type="OrthoDB" id="2390014at2"/>
<protein>
    <submittedName>
        <fullName evidence="1">Uncharacterized protein</fullName>
    </submittedName>
</protein>